<dbReference type="RefSeq" id="WP_308454971.1">
    <property type="nucleotide sequence ID" value="NZ_JAJEQR010000076.1"/>
</dbReference>
<sequence>MLKIGVNTPLLKESIAEIGIYDTLKWVAEIGYHYIEVSQVPINPETVKEFRRAEDDFGIQVCSISVDAEPAPQTPDGARKMNVRDDLKAIAEAGEGNLDIPGIISAGDDVGAEYIFLEQDLHYGRSEREILMTDYENLCRMGYKDRM</sequence>
<evidence type="ECO:0000313" key="2">
    <source>
        <dbReference type="Proteomes" id="UP001198182"/>
    </source>
</evidence>
<dbReference type="Gene3D" id="3.20.20.150">
    <property type="entry name" value="Divalent-metal-dependent TIM barrel enzymes"/>
    <property type="match status" value="1"/>
</dbReference>
<dbReference type="AlphaFoldDB" id="A0AAE3ECI8"/>
<evidence type="ECO:0000313" key="1">
    <source>
        <dbReference type="EMBL" id="MCC2232566.1"/>
    </source>
</evidence>
<name>A0AAE3ECI8_9FIRM</name>
<proteinExistence type="predicted"/>
<gene>
    <name evidence="1" type="ORF">LKD81_16480</name>
</gene>
<keyword evidence="1" id="KW-0413">Isomerase</keyword>
<dbReference type="EMBL" id="JAJEQR010000076">
    <property type="protein sequence ID" value="MCC2232566.1"/>
    <property type="molecule type" value="Genomic_DNA"/>
</dbReference>
<keyword evidence="2" id="KW-1185">Reference proteome</keyword>
<protein>
    <submittedName>
        <fullName evidence="1">Sugar phosphate isomerase/epimerase</fullName>
    </submittedName>
</protein>
<dbReference type="GO" id="GO:0016853">
    <property type="term" value="F:isomerase activity"/>
    <property type="evidence" value="ECO:0007669"/>
    <property type="project" value="UniProtKB-KW"/>
</dbReference>
<dbReference type="Proteomes" id="UP001198182">
    <property type="component" value="Unassembled WGS sequence"/>
</dbReference>
<reference evidence="1" key="1">
    <citation type="submission" date="2021-10" db="EMBL/GenBank/DDBJ databases">
        <title>Anaerobic single-cell dispensing facilitates the cultivation of human gut bacteria.</title>
        <authorList>
            <person name="Afrizal A."/>
        </authorList>
    </citation>
    <scope>NUCLEOTIDE SEQUENCE</scope>
    <source>
        <strain evidence="1">CLA-AA-H215</strain>
    </source>
</reference>
<dbReference type="SUPFAM" id="SSF51658">
    <property type="entry name" value="Xylose isomerase-like"/>
    <property type="match status" value="1"/>
</dbReference>
<accession>A0AAE3ECI8</accession>
<organism evidence="1 2">
    <name type="scientific">Hominifimenecus microfluidus</name>
    <dbReference type="NCBI Taxonomy" id="2885348"/>
    <lineage>
        <taxon>Bacteria</taxon>
        <taxon>Bacillati</taxon>
        <taxon>Bacillota</taxon>
        <taxon>Clostridia</taxon>
        <taxon>Lachnospirales</taxon>
        <taxon>Lachnospiraceae</taxon>
        <taxon>Hominifimenecus</taxon>
    </lineage>
</organism>
<dbReference type="InterPro" id="IPR036237">
    <property type="entry name" value="Xyl_isomerase-like_sf"/>
</dbReference>
<comment type="caution">
    <text evidence="1">The sequence shown here is derived from an EMBL/GenBank/DDBJ whole genome shotgun (WGS) entry which is preliminary data.</text>
</comment>